<keyword evidence="3" id="KW-1185">Reference proteome</keyword>
<evidence type="ECO:0000256" key="1">
    <source>
        <dbReference type="SAM" id="Phobius"/>
    </source>
</evidence>
<keyword evidence="1" id="KW-0472">Membrane</keyword>
<sequence length="40" mass="4561">MGLRRRRNSNGCSSRYFAKKGFFYILTVVSTVIGFNSQAK</sequence>
<protein>
    <submittedName>
        <fullName evidence="2">Uncharacterized protein</fullName>
    </submittedName>
</protein>
<proteinExistence type="predicted"/>
<reference evidence="2 3" key="1">
    <citation type="submission" date="2014-04" db="EMBL/GenBank/DDBJ databases">
        <authorList>
            <person name="Bishop-Lilly K.A."/>
            <person name="Broomall S.M."/>
            <person name="Chain P.S."/>
            <person name="Chertkov O."/>
            <person name="Coyne S.R."/>
            <person name="Daligault H.E."/>
            <person name="Davenport K.W."/>
            <person name="Erkkila T."/>
            <person name="Frey K.G."/>
            <person name="Gibbons H.S."/>
            <person name="Gu W."/>
            <person name="Jaissle J."/>
            <person name="Johnson S.L."/>
            <person name="Koroleva G.I."/>
            <person name="Ladner J.T."/>
            <person name="Lo C.-C."/>
            <person name="Minogue T.D."/>
            <person name="Munk C."/>
            <person name="Palacios G.F."/>
            <person name="Redden C.L."/>
            <person name="Rosenzweig C.N."/>
            <person name="Scholz M.B."/>
            <person name="Teshima H."/>
            <person name="Xu Y."/>
        </authorList>
    </citation>
    <scope>NUCLEOTIDE SEQUENCE [LARGE SCALE GENOMIC DNA]</scope>
    <source>
        <strain evidence="2 3">8244</strain>
    </source>
</reference>
<gene>
    <name evidence="2" type="ORF">DJ90_5559</name>
</gene>
<dbReference type="HOGENOM" id="CLU_3293450_0_0_9"/>
<feature type="transmembrane region" description="Helical" evidence="1">
    <location>
        <begin position="21"/>
        <end position="39"/>
    </location>
</feature>
<keyword evidence="1" id="KW-1133">Transmembrane helix</keyword>
<evidence type="ECO:0000313" key="3">
    <source>
        <dbReference type="Proteomes" id="UP000029278"/>
    </source>
</evidence>
<dbReference type="STRING" id="44252.DJ90_5559"/>
<dbReference type="AlphaFoldDB" id="A0A090XFU2"/>
<accession>A0A090XFU2</accession>
<evidence type="ECO:0000313" key="2">
    <source>
        <dbReference type="EMBL" id="KFM83888.1"/>
    </source>
</evidence>
<comment type="caution">
    <text evidence="2">The sequence shown here is derived from an EMBL/GenBank/DDBJ whole genome shotgun (WGS) entry which is preliminary data.</text>
</comment>
<organism evidence="2 3">
    <name type="scientific">Paenibacillus macerans</name>
    <name type="common">Bacillus macerans</name>
    <dbReference type="NCBI Taxonomy" id="44252"/>
    <lineage>
        <taxon>Bacteria</taxon>
        <taxon>Bacillati</taxon>
        <taxon>Bacillota</taxon>
        <taxon>Bacilli</taxon>
        <taxon>Bacillales</taxon>
        <taxon>Paenibacillaceae</taxon>
        <taxon>Paenibacillus</taxon>
    </lineage>
</organism>
<dbReference type="Proteomes" id="UP000029278">
    <property type="component" value="Unassembled WGS sequence"/>
</dbReference>
<keyword evidence="1" id="KW-0812">Transmembrane</keyword>
<dbReference type="EMBL" id="JMQA01000062">
    <property type="protein sequence ID" value="KFM83888.1"/>
    <property type="molecule type" value="Genomic_DNA"/>
</dbReference>
<dbReference type="PATRIC" id="fig|44252.3.peg.6506"/>
<name>A0A090XFU2_PAEMA</name>